<dbReference type="Gene3D" id="3.30.700.10">
    <property type="entry name" value="Glycoprotein, Type 4 Pilin"/>
    <property type="match status" value="1"/>
</dbReference>
<accession>A0A402CVL1</accession>
<protein>
    <submittedName>
        <fullName evidence="1">Uncharacterized protein</fullName>
    </submittedName>
</protein>
<dbReference type="Pfam" id="PF07963">
    <property type="entry name" value="N_methyl"/>
    <property type="match status" value="1"/>
</dbReference>
<evidence type="ECO:0000313" key="1">
    <source>
        <dbReference type="EMBL" id="BDI30438.1"/>
    </source>
</evidence>
<dbReference type="NCBIfam" id="TIGR02532">
    <property type="entry name" value="IV_pilin_GFxxxE"/>
    <property type="match status" value="1"/>
</dbReference>
<evidence type="ECO:0000313" key="2">
    <source>
        <dbReference type="Proteomes" id="UP000287394"/>
    </source>
</evidence>
<dbReference type="KEGG" id="ccot:CCAX7_24890"/>
<name>A0A402CVL1_9BACT</name>
<dbReference type="InterPro" id="IPR027558">
    <property type="entry name" value="Pre_pil_HX9DG_C"/>
</dbReference>
<dbReference type="Pfam" id="PF07596">
    <property type="entry name" value="SBP_bac_10"/>
    <property type="match status" value="1"/>
</dbReference>
<dbReference type="NCBIfam" id="TIGR04294">
    <property type="entry name" value="pre_pil_HX9DG"/>
    <property type="match status" value="1"/>
</dbReference>
<keyword evidence="2" id="KW-1185">Reference proteome</keyword>
<dbReference type="OrthoDB" id="241541at2"/>
<dbReference type="SUPFAM" id="SSF54523">
    <property type="entry name" value="Pili subunits"/>
    <property type="match status" value="1"/>
</dbReference>
<dbReference type="PANTHER" id="PTHR30093:SF2">
    <property type="entry name" value="TYPE II SECRETION SYSTEM PROTEIN H"/>
    <property type="match status" value="1"/>
</dbReference>
<dbReference type="AlphaFoldDB" id="A0A402CVL1"/>
<dbReference type="InterPro" id="IPR011453">
    <property type="entry name" value="DUF1559"/>
</dbReference>
<dbReference type="Proteomes" id="UP000287394">
    <property type="component" value="Chromosome"/>
</dbReference>
<dbReference type="RefSeq" id="WP_119321393.1">
    <property type="nucleotide sequence ID" value="NZ_AP025739.1"/>
</dbReference>
<proteinExistence type="predicted"/>
<dbReference type="PROSITE" id="PS00409">
    <property type="entry name" value="PROKAR_NTER_METHYL"/>
    <property type="match status" value="1"/>
</dbReference>
<gene>
    <name evidence="1" type="ORF">CCAX7_24890</name>
</gene>
<dbReference type="InterPro" id="IPR012902">
    <property type="entry name" value="N_methyl_site"/>
</dbReference>
<organism evidence="1 2">
    <name type="scientific">Capsulimonas corticalis</name>
    <dbReference type="NCBI Taxonomy" id="2219043"/>
    <lineage>
        <taxon>Bacteria</taxon>
        <taxon>Bacillati</taxon>
        <taxon>Armatimonadota</taxon>
        <taxon>Armatimonadia</taxon>
        <taxon>Capsulimonadales</taxon>
        <taxon>Capsulimonadaceae</taxon>
        <taxon>Capsulimonas</taxon>
    </lineage>
</organism>
<dbReference type="InterPro" id="IPR045584">
    <property type="entry name" value="Pilin-like"/>
</dbReference>
<reference evidence="1 2" key="1">
    <citation type="journal article" date="2019" name="Int. J. Syst. Evol. Microbiol.">
        <title>Capsulimonas corticalis gen. nov., sp. nov., an aerobic capsulated bacterium, of a novel bacterial order, Capsulimonadales ord. nov., of the class Armatimonadia of the phylum Armatimonadetes.</title>
        <authorList>
            <person name="Li J."/>
            <person name="Kudo C."/>
            <person name="Tonouchi A."/>
        </authorList>
    </citation>
    <scope>NUCLEOTIDE SEQUENCE [LARGE SCALE GENOMIC DNA]</scope>
    <source>
        <strain evidence="1 2">AX-7</strain>
    </source>
</reference>
<dbReference type="EMBL" id="AP025739">
    <property type="protein sequence ID" value="BDI30438.1"/>
    <property type="molecule type" value="Genomic_DNA"/>
</dbReference>
<dbReference type="PANTHER" id="PTHR30093">
    <property type="entry name" value="GENERAL SECRETION PATHWAY PROTEIN G"/>
    <property type="match status" value="1"/>
</dbReference>
<sequence length="303" mass="33261">MLKINQSRGFTLIELLVVIAIIAILAAILFPVFAKAREKARQISCLSNEKQLGLAMLQYVQDYDEIYPLIQRESDAGDWAKVSGSSSNDPVTWQWVVNPYVKNGSQVASANTGHFELTGGVWNCPDFPVQNASRQYGMNEAIGGDMSHFAWGNNIGVQYPSASLAQIVNPADKVLIVEKGYMGANGSASDFSDVRFSSVAWAWWDNNFDLSAPTRGDTDQGKWAIYPLASQMPRFRHTGTCNMVFCDGHVKSMKLGTFAGVSGWCKYIFGPAQENSPYGVSSWYPEAKNGIPNSGPSACDKWQ</sequence>